<dbReference type="GO" id="GO:0005524">
    <property type="term" value="F:ATP binding"/>
    <property type="evidence" value="ECO:0007669"/>
    <property type="project" value="InterPro"/>
</dbReference>
<evidence type="ECO:0000259" key="6">
    <source>
        <dbReference type="PROSITE" id="PS50011"/>
    </source>
</evidence>
<dbReference type="PROSITE" id="PS00108">
    <property type="entry name" value="PROTEIN_KINASE_ST"/>
    <property type="match status" value="1"/>
</dbReference>
<dbReference type="InterPro" id="IPR013212">
    <property type="entry name" value="Mad3/Bub1_I"/>
</dbReference>
<keyword evidence="2" id="KW-0158">Chromosome</keyword>
<feature type="region of interest" description="Disordered" evidence="5">
    <location>
        <begin position="467"/>
        <end position="493"/>
    </location>
</feature>
<keyword evidence="9" id="KW-1185">Reference proteome</keyword>
<dbReference type="CDD" id="cd13981">
    <property type="entry name" value="STKc_Bub1_BubR1"/>
    <property type="match status" value="1"/>
</dbReference>
<dbReference type="Gene3D" id="1.25.40.430">
    <property type="match status" value="1"/>
</dbReference>
<feature type="domain" description="BUB1 N-terminal" evidence="7">
    <location>
        <begin position="70"/>
        <end position="230"/>
    </location>
</feature>
<keyword evidence="8" id="KW-0808">Transferase</keyword>
<proteinExistence type="predicted"/>
<feature type="region of interest" description="Disordered" evidence="5">
    <location>
        <begin position="505"/>
        <end position="636"/>
    </location>
</feature>
<dbReference type="SUPFAM" id="SSF56112">
    <property type="entry name" value="Protein kinase-like (PK-like)"/>
    <property type="match status" value="1"/>
</dbReference>
<dbReference type="SMART" id="SM00220">
    <property type="entry name" value="S_TKc"/>
    <property type="match status" value="1"/>
</dbReference>
<feature type="region of interest" description="Disordered" evidence="5">
    <location>
        <begin position="51"/>
        <end position="81"/>
    </location>
</feature>
<feature type="region of interest" description="Disordered" evidence="5">
    <location>
        <begin position="1"/>
        <end position="20"/>
    </location>
</feature>
<dbReference type="Gene3D" id="1.10.510.10">
    <property type="entry name" value="Transferase(Phosphotransferase) domain 1"/>
    <property type="match status" value="1"/>
</dbReference>
<dbReference type="EMBL" id="KI669514">
    <property type="protein sequence ID" value="OCF30893.1"/>
    <property type="molecule type" value="Genomic_DNA"/>
</dbReference>
<evidence type="ECO:0000256" key="2">
    <source>
        <dbReference type="ARBA" id="ARBA00022454"/>
    </source>
</evidence>
<evidence type="ECO:0000313" key="8">
    <source>
        <dbReference type="EMBL" id="OCF30893.1"/>
    </source>
</evidence>
<organism evidence="8 9">
    <name type="scientific">Kwoniella heveanensis BCC8398</name>
    <dbReference type="NCBI Taxonomy" id="1296120"/>
    <lineage>
        <taxon>Eukaryota</taxon>
        <taxon>Fungi</taxon>
        <taxon>Dikarya</taxon>
        <taxon>Basidiomycota</taxon>
        <taxon>Agaricomycotina</taxon>
        <taxon>Tremellomycetes</taxon>
        <taxon>Tremellales</taxon>
        <taxon>Cryptococcaceae</taxon>
        <taxon>Kwoniella</taxon>
    </lineage>
</organism>
<dbReference type="GO" id="GO:0004672">
    <property type="term" value="F:protein kinase activity"/>
    <property type="evidence" value="ECO:0007669"/>
    <property type="project" value="InterPro"/>
</dbReference>
<protein>
    <submittedName>
        <fullName evidence="8">BUB protein kinase</fullName>
    </submittedName>
</protein>
<dbReference type="GO" id="GO:0005634">
    <property type="term" value="C:nucleus"/>
    <property type="evidence" value="ECO:0007669"/>
    <property type="project" value="TreeGrafter"/>
</dbReference>
<dbReference type="InterPro" id="IPR008271">
    <property type="entry name" value="Ser/Thr_kinase_AS"/>
</dbReference>
<evidence type="ECO:0000256" key="1">
    <source>
        <dbReference type="ARBA" id="ARBA00004629"/>
    </source>
</evidence>
<feature type="compositionally biased region" description="Basic and acidic residues" evidence="5">
    <location>
        <begin position="57"/>
        <end position="80"/>
    </location>
</feature>
<accession>A0A1B9GIS0</accession>
<comment type="subcellular location">
    <subcellularLocation>
        <location evidence="1">Chromosome</location>
        <location evidence="1">Centromere</location>
        <location evidence="1">Kinetochore</location>
    </subcellularLocation>
</comment>
<feature type="region of interest" description="Disordered" evidence="5">
    <location>
        <begin position="262"/>
        <end position="326"/>
    </location>
</feature>
<dbReference type="GO" id="GO:0000776">
    <property type="term" value="C:kinetochore"/>
    <property type="evidence" value="ECO:0007669"/>
    <property type="project" value="UniProtKB-KW"/>
</dbReference>
<dbReference type="PROSITE" id="PS51489">
    <property type="entry name" value="BUB1_N"/>
    <property type="match status" value="1"/>
</dbReference>
<sequence length="1291" mass="142866">MESLFSPSQRPPSPTSGPVTDFALIESQKENIRPLATGRSAATLSNVFKEPSATDKVVQEGHERHRKDIEEAERRDKEGEDMVDGVQDVLDVYHQYIAFVVQHHPSSDTHLLPLLETTTRRFVNDARYTQDVRYLKLWSQYARYIERREEIWSFLESRDIGTRHSVFYEEWASALEGLGRRKRADEIYRLGIARKASPIDRLKTRHKQFLERIMAPPSGVVPDDEPSASSLSSRGLGRSVLGHVSHASTSVAGATQLAPSMRVASKGNGSKMEIFSDDTGRPEDAAPGEWADFGTRDGRRKENTVEAGPWKGETLPQSASRPRVAPRTPKVEVFKDVSENEGVRAADEVFTRIRQPPTEAELLKTNPLRHYDISELSTAIPSLPAPPSVRKPPRPAKTSHFVMQPWVCPKEGSEVKSSSGKIERRIFDWDHVYKGDDEWSFEEVRARERGLMGKEWRGEIKDWERAWHVPGSSTPRQEEKKAKPPSPTVNTKLAEAEVMRMFDQTIHGGRVRDSDSDSDDDGSSGEEDEPVQCAPTPLPTRSGNIPMLAPTPGGQVPPTPTPSAHIGQNRLFAPPVFSDENNAARPSAPVFTDENAVPPSASKAGKFNVFSETPAKPPAGSRTPLGQSSSKPKAFGVFSDKNAENAIGATPSAETRVHQPLGSGNAFGTPAVARIAGLGRSTNEVIQEVPEADEENQEEQPQGAIQAIQEEANPVNMNNSEGEEEKPRWAMRNFDQINTMTPITERTCEYTHMSNFRSSMTGGSRPLSVAEEGPEEGDSSFISNPAQVGQEPQERHVPARLDFDVSGTPEYDLPSGDANTKFHLPEGFTIHRNANEQEGAIPGMILSEGGETDTMHTAREGSVEPDTDAFVTAAYSAPGGLPNPCNPASEEILTLVLAAIDPPLQALVGFGDNRATISNHLPALQKYAKGRERRGSTTSRASMAPADDLYQLDLQGRRFEVKEKIGEGGFGAVFLAVDVERRQAQDDADSDDEDEDAQDHSQVAIKVEQPGNVWEAVVLDRIYRRVDQALLRSIVRTQNLYSFQDESFLLLDYSSQGTLLDVVNKATAMGIAPSVSGGPSAVDELLAIFFTIELLRLVEGLHGSNFIHGDLKIDNCLIRLDETSSSWSPTYTRNGSGGWSDKGLKIIDFGRAIDLTLYPAGEKQTFVVDWQTDERDCAEMRENRPWSYQTDYFGLAGIAYCMLFGKYMETKQVNGLWKIDQPLRRYWQSTLWDALFDTLLNPGQNLPITPRLTEIRGSFEEWLEDNCQKGGKSLKSMLKKIELAAITRRRG</sequence>
<dbReference type="InterPro" id="IPR011009">
    <property type="entry name" value="Kinase-like_dom_sf"/>
</dbReference>
<name>A0A1B9GIS0_9TREE</name>
<evidence type="ECO:0000259" key="7">
    <source>
        <dbReference type="PROSITE" id="PS51489"/>
    </source>
</evidence>
<feature type="region of interest" description="Disordered" evidence="5">
    <location>
        <begin position="755"/>
        <end position="794"/>
    </location>
</feature>
<dbReference type="GO" id="GO:0007094">
    <property type="term" value="P:mitotic spindle assembly checkpoint signaling"/>
    <property type="evidence" value="ECO:0007669"/>
    <property type="project" value="InterPro"/>
</dbReference>
<dbReference type="PROSITE" id="PS50011">
    <property type="entry name" value="PROTEIN_KINASE_DOM"/>
    <property type="match status" value="1"/>
</dbReference>
<dbReference type="InterPro" id="IPR015661">
    <property type="entry name" value="Bub1/Mad3"/>
</dbReference>
<dbReference type="GO" id="GO:0032991">
    <property type="term" value="C:protein-containing complex"/>
    <property type="evidence" value="ECO:0007669"/>
    <property type="project" value="UniProtKB-ARBA"/>
</dbReference>
<dbReference type="Pfam" id="PF00069">
    <property type="entry name" value="Pkinase"/>
    <property type="match status" value="1"/>
</dbReference>
<dbReference type="SMART" id="SM00777">
    <property type="entry name" value="Mad3_BUB1_I"/>
    <property type="match status" value="1"/>
</dbReference>
<evidence type="ECO:0000256" key="5">
    <source>
        <dbReference type="SAM" id="MobiDB-lite"/>
    </source>
</evidence>
<dbReference type="Proteomes" id="UP000092666">
    <property type="component" value="Unassembled WGS sequence"/>
</dbReference>
<evidence type="ECO:0000256" key="3">
    <source>
        <dbReference type="ARBA" id="ARBA00022838"/>
    </source>
</evidence>
<keyword evidence="3" id="KW-0995">Kinetochore</keyword>
<gene>
    <name evidence="8" type="ORF">I316_07418</name>
</gene>
<dbReference type="OrthoDB" id="248495at2759"/>
<reference evidence="9" key="2">
    <citation type="submission" date="2013-12" db="EMBL/GenBank/DDBJ databases">
        <title>Evolution of pathogenesis and genome organization in the Tremellales.</title>
        <authorList>
            <person name="Cuomo C."/>
            <person name="Litvintseva A."/>
            <person name="Heitman J."/>
            <person name="Chen Y."/>
            <person name="Sun S."/>
            <person name="Springer D."/>
            <person name="Dromer F."/>
            <person name="Young S."/>
            <person name="Zeng Q."/>
            <person name="Chapman S."/>
            <person name="Gujja S."/>
            <person name="Saif S."/>
            <person name="Birren B."/>
        </authorList>
    </citation>
    <scope>NUCLEOTIDE SEQUENCE [LARGE SCALE GENOMIC DNA]</scope>
    <source>
        <strain evidence="9">BCC8398</strain>
    </source>
</reference>
<reference evidence="8 9" key="1">
    <citation type="submission" date="2013-07" db="EMBL/GenBank/DDBJ databases">
        <title>The Genome Sequence of Cryptococcus heveanensis BCC8398.</title>
        <authorList>
            <consortium name="The Broad Institute Genome Sequencing Platform"/>
            <person name="Cuomo C."/>
            <person name="Litvintseva A."/>
            <person name="Chen Y."/>
            <person name="Heitman J."/>
            <person name="Sun S."/>
            <person name="Springer D."/>
            <person name="Dromer F."/>
            <person name="Young S.K."/>
            <person name="Zeng Q."/>
            <person name="Gargeya S."/>
            <person name="Fitzgerald M."/>
            <person name="Abouelleil A."/>
            <person name="Alvarado L."/>
            <person name="Berlin A.M."/>
            <person name="Chapman S.B."/>
            <person name="Dewar J."/>
            <person name="Goldberg J."/>
            <person name="Griggs A."/>
            <person name="Gujja S."/>
            <person name="Hansen M."/>
            <person name="Howarth C."/>
            <person name="Imamovic A."/>
            <person name="Larimer J."/>
            <person name="McCowan C."/>
            <person name="Murphy C."/>
            <person name="Pearson M."/>
            <person name="Priest M."/>
            <person name="Roberts A."/>
            <person name="Saif S."/>
            <person name="Shea T."/>
            <person name="Sykes S."/>
            <person name="Wortman J."/>
            <person name="Nusbaum C."/>
            <person name="Birren B."/>
        </authorList>
    </citation>
    <scope>NUCLEOTIDE SEQUENCE [LARGE SCALE GENOMIC DNA]</scope>
    <source>
        <strain evidence="8 9">BCC8398</strain>
    </source>
</reference>
<feature type="compositionally biased region" description="Basic and acidic residues" evidence="5">
    <location>
        <begin position="294"/>
        <end position="304"/>
    </location>
</feature>
<dbReference type="PANTHER" id="PTHR14030:SF4">
    <property type="entry name" value="BUB1 KINASE, ISOFORM A-RELATED"/>
    <property type="match status" value="1"/>
</dbReference>
<feature type="domain" description="Protein kinase" evidence="6">
    <location>
        <begin position="959"/>
        <end position="1263"/>
    </location>
</feature>
<dbReference type="InterPro" id="IPR000719">
    <property type="entry name" value="Prot_kinase_dom"/>
</dbReference>
<dbReference type="Pfam" id="PF08311">
    <property type="entry name" value="Mad3_BUB1_I"/>
    <property type="match status" value="1"/>
</dbReference>
<keyword evidence="4" id="KW-0137">Centromere</keyword>
<dbReference type="PANTHER" id="PTHR14030">
    <property type="entry name" value="MITOTIC CHECKPOINT SERINE/THREONINE-PROTEIN KINASE BUB1"/>
    <property type="match status" value="1"/>
</dbReference>
<evidence type="ECO:0000313" key="9">
    <source>
        <dbReference type="Proteomes" id="UP000092666"/>
    </source>
</evidence>
<evidence type="ECO:0000256" key="4">
    <source>
        <dbReference type="ARBA" id="ARBA00023328"/>
    </source>
</evidence>
<feature type="compositionally biased region" description="Acidic residues" evidence="5">
    <location>
        <begin position="516"/>
        <end position="530"/>
    </location>
</feature>
<keyword evidence="8" id="KW-0418">Kinase</keyword>
<dbReference type="FunFam" id="1.25.40.430:FF:000003">
    <property type="entry name" value="Checkpoint serine/threonine-protein kinase BUB1"/>
    <property type="match status" value="1"/>
</dbReference>
<feature type="region of interest" description="Disordered" evidence="5">
    <location>
        <begin position="215"/>
        <end position="235"/>
    </location>
</feature>
<dbReference type="STRING" id="1296120.A0A1B9GIS0"/>
<dbReference type="GO" id="GO:0051754">
    <property type="term" value="P:meiotic sister chromatid cohesion, centromeric"/>
    <property type="evidence" value="ECO:0007669"/>
    <property type="project" value="TreeGrafter"/>
</dbReference>